<keyword evidence="10" id="KW-0732">Signal</keyword>
<evidence type="ECO:0000256" key="5">
    <source>
        <dbReference type="ARBA" id="ARBA00022692"/>
    </source>
</evidence>
<evidence type="ECO:0000313" key="12">
    <source>
        <dbReference type="EMBL" id="MDJ1651370.1"/>
    </source>
</evidence>
<comment type="caution">
    <text evidence="12">The sequence shown here is derived from an EMBL/GenBank/DDBJ whole genome shotgun (WGS) entry which is preliminary data.</text>
</comment>
<evidence type="ECO:0000256" key="1">
    <source>
        <dbReference type="ARBA" id="ARBA00004651"/>
    </source>
</evidence>
<evidence type="ECO:0000256" key="2">
    <source>
        <dbReference type="ARBA" id="ARBA00010072"/>
    </source>
</evidence>
<dbReference type="RefSeq" id="WP_283832717.1">
    <property type="nucleotide sequence ID" value="NZ_JASJEU010000022.1"/>
</dbReference>
<gene>
    <name evidence="12" type="ORF">QNJ86_11205</name>
</gene>
<dbReference type="PANTHER" id="PTHR30614">
    <property type="entry name" value="MEMBRANE COMPONENT OF AMINO ACID ABC TRANSPORTER"/>
    <property type="match status" value="1"/>
</dbReference>
<feature type="transmembrane region" description="Helical" evidence="9">
    <location>
        <begin position="386"/>
        <end position="408"/>
    </location>
</feature>
<dbReference type="CDD" id="cd06261">
    <property type="entry name" value="TM_PBP2"/>
    <property type="match status" value="1"/>
</dbReference>
<feature type="transmembrane region" description="Helical" evidence="9">
    <location>
        <begin position="220"/>
        <end position="243"/>
    </location>
</feature>
<feature type="chain" id="PRO_5045293264" evidence="10">
    <location>
        <begin position="37"/>
        <end position="471"/>
    </location>
</feature>
<evidence type="ECO:0000256" key="8">
    <source>
        <dbReference type="ARBA" id="ARBA00023136"/>
    </source>
</evidence>
<keyword evidence="8 9" id="KW-0472">Membrane</keyword>
<feature type="transmembrane region" description="Helical" evidence="9">
    <location>
        <begin position="255"/>
        <end position="276"/>
    </location>
</feature>
<reference evidence="12 13" key="1">
    <citation type="submission" date="2023-05" db="EMBL/GenBank/DDBJ databases">
        <title>Gordonibacter KGMB12511T sp. nov., isolated from faeces of healthy Korean.</title>
        <authorList>
            <person name="Kim H.S."/>
            <person name="Kim J.-S."/>
            <person name="Suh M.K."/>
            <person name="Eom M.K."/>
            <person name="Do H.E."/>
            <person name="Lee J.-S."/>
        </authorList>
    </citation>
    <scope>NUCLEOTIDE SEQUENCE [LARGE SCALE GENOMIC DNA]</scope>
    <source>
        <strain evidence="12 13">KGMB12511</strain>
    </source>
</reference>
<dbReference type="Gene3D" id="1.10.3720.10">
    <property type="entry name" value="MetI-like"/>
    <property type="match status" value="1"/>
</dbReference>
<evidence type="ECO:0000259" key="11">
    <source>
        <dbReference type="PROSITE" id="PS50928"/>
    </source>
</evidence>
<keyword evidence="13" id="KW-1185">Reference proteome</keyword>
<feature type="signal peptide" evidence="10">
    <location>
        <begin position="1"/>
        <end position="36"/>
    </location>
</feature>
<proteinExistence type="inferred from homology"/>
<evidence type="ECO:0000256" key="3">
    <source>
        <dbReference type="ARBA" id="ARBA00022448"/>
    </source>
</evidence>
<comment type="similarity">
    <text evidence="2">Belongs to the binding-protein-dependent transport system permease family. HisMQ subfamily.</text>
</comment>
<organism evidence="12 13">
    <name type="scientific">Gordonibacter faecis</name>
    <dbReference type="NCBI Taxonomy" id="3047475"/>
    <lineage>
        <taxon>Bacteria</taxon>
        <taxon>Bacillati</taxon>
        <taxon>Actinomycetota</taxon>
        <taxon>Coriobacteriia</taxon>
        <taxon>Eggerthellales</taxon>
        <taxon>Eggerthellaceae</taxon>
        <taxon>Gordonibacter</taxon>
    </lineage>
</organism>
<dbReference type="InterPro" id="IPR010065">
    <property type="entry name" value="AA_ABC_transptr_permease_3TM"/>
</dbReference>
<dbReference type="InterPro" id="IPR035906">
    <property type="entry name" value="MetI-like_sf"/>
</dbReference>
<keyword evidence="4" id="KW-1003">Cell membrane</keyword>
<dbReference type="InterPro" id="IPR000515">
    <property type="entry name" value="MetI-like"/>
</dbReference>
<dbReference type="Pfam" id="PF00528">
    <property type="entry name" value="BPD_transp_1"/>
    <property type="match status" value="1"/>
</dbReference>
<protein>
    <submittedName>
        <fullName evidence="12">Amino acid ABC transporter permease</fullName>
    </submittedName>
</protein>
<sequence>MLNAVTRFRAHLAGVAALLFAAALAASFALPVQAHALEVERWTAKANQDSDNTTVLGATPTRVTWQGQTDEGESVAQVVINLPEGTTVEAENVKPTVMSGLDRLEVSAEATVEGTSVTVNFPEGAPAGSLLMVELNRTLFPADGGTFGLKGSYTTADGQTHDMPPTDAQITISASSPTEALANWIDGQDWVEAWNSVRFLELFFNPATIVRCIPALFSGWLLSLAVVAISFPLAIPLGLLWSFMRMAKHRVPRAIGATYINIVRGTPLFLQLYIAFFGLPQMGINITPFAVGAIVLILNSSAYLAEIFRAGIQSISKGQFEASRSLGMNGVQTMFFVIIPQTVRRVIPTMTSEFILMYKDTALLSAVGVTELMMRAKVITATTGDITPYIVAAGFYLIVTIPMTKFINSMESRMGRGRKRKKGAAAPALASPAAAEPTSEAVIARNIRMSETFAAPAVDGDLLAQGNHMSH</sequence>
<keyword evidence="3 9" id="KW-0813">Transport</keyword>
<evidence type="ECO:0000313" key="13">
    <source>
        <dbReference type="Proteomes" id="UP001232750"/>
    </source>
</evidence>
<dbReference type="PROSITE" id="PS50928">
    <property type="entry name" value="ABC_TM1"/>
    <property type="match status" value="1"/>
</dbReference>
<feature type="transmembrane region" description="Helical" evidence="9">
    <location>
        <begin position="282"/>
        <end position="305"/>
    </location>
</feature>
<evidence type="ECO:0000256" key="9">
    <source>
        <dbReference type="RuleBase" id="RU363032"/>
    </source>
</evidence>
<feature type="domain" description="ABC transmembrane type-1" evidence="11">
    <location>
        <begin position="216"/>
        <end position="408"/>
    </location>
</feature>
<evidence type="ECO:0000256" key="10">
    <source>
        <dbReference type="SAM" id="SignalP"/>
    </source>
</evidence>
<keyword evidence="6" id="KW-0029">Amino-acid transport</keyword>
<accession>A0ABT7DPA2</accession>
<name>A0ABT7DPA2_9ACTN</name>
<evidence type="ECO:0000256" key="4">
    <source>
        <dbReference type="ARBA" id="ARBA00022475"/>
    </source>
</evidence>
<dbReference type="Proteomes" id="UP001232750">
    <property type="component" value="Unassembled WGS sequence"/>
</dbReference>
<evidence type="ECO:0000256" key="7">
    <source>
        <dbReference type="ARBA" id="ARBA00022989"/>
    </source>
</evidence>
<dbReference type="InterPro" id="IPR043429">
    <property type="entry name" value="ArtM/GltK/GlnP/TcyL/YhdX-like"/>
</dbReference>
<comment type="subcellular location">
    <subcellularLocation>
        <location evidence="1 9">Cell membrane</location>
        <topology evidence="1 9">Multi-pass membrane protein</topology>
    </subcellularLocation>
</comment>
<dbReference type="NCBIfam" id="TIGR01726">
    <property type="entry name" value="HEQRo_perm_3TM"/>
    <property type="match status" value="1"/>
</dbReference>
<evidence type="ECO:0000256" key="6">
    <source>
        <dbReference type="ARBA" id="ARBA00022970"/>
    </source>
</evidence>
<keyword evidence="5 9" id="KW-0812">Transmembrane</keyword>
<dbReference type="PANTHER" id="PTHR30614:SF20">
    <property type="entry name" value="GLUTAMINE TRANSPORT SYSTEM PERMEASE PROTEIN GLNP"/>
    <property type="match status" value="1"/>
</dbReference>
<dbReference type="SUPFAM" id="SSF161098">
    <property type="entry name" value="MetI-like"/>
    <property type="match status" value="1"/>
</dbReference>
<keyword evidence="7 9" id="KW-1133">Transmembrane helix</keyword>
<dbReference type="EMBL" id="JASJEU010000022">
    <property type="protein sequence ID" value="MDJ1651370.1"/>
    <property type="molecule type" value="Genomic_DNA"/>
</dbReference>